<proteinExistence type="predicted"/>
<feature type="transmembrane region" description="Helical" evidence="5">
    <location>
        <begin position="6"/>
        <end position="25"/>
    </location>
</feature>
<protein>
    <submittedName>
        <fullName evidence="7">Tetratricopeptide repeat protein</fullName>
    </submittedName>
</protein>
<keyword evidence="2" id="KW-0201">Cytochrome c-type biogenesis</keyword>
<dbReference type="Proteomes" id="UP001429601">
    <property type="component" value="Unassembled WGS sequence"/>
</dbReference>
<dbReference type="SMART" id="SM00028">
    <property type="entry name" value="TPR"/>
    <property type="match status" value="1"/>
</dbReference>
<evidence type="ECO:0000259" key="6">
    <source>
        <dbReference type="Pfam" id="PF23914"/>
    </source>
</evidence>
<name>A0ABX0Q6K6_9GAMM</name>
<dbReference type="PROSITE" id="PS50005">
    <property type="entry name" value="TPR"/>
    <property type="match status" value="1"/>
</dbReference>
<sequence length="233" mass="24846">MTLAFYLVAGAMLALALALLLVPLVRQGRRHGRSRAVFGLAVVIAIVVPLASVGIYLLVGTPSTLGGVEPAREMTVGEAIDQLLARVKDHPDDAEAWVLLGKTYAMLKQPADARSAYDHALKADAKNVAAMVGWAEADSLVRPDHRIEGRALDLLQGAIALEPDSQRALWLLGIAQFQQERYTEAAGTWRKLQPLLDPDSNVAHAVAQQIAVAEKRAAAGQPDAARGTIDGKP</sequence>
<dbReference type="Pfam" id="PF23914">
    <property type="entry name" value="TPR_CcmH_CycH"/>
    <property type="match status" value="1"/>
</dbReference>
<dbReference type="InterPro" id="IPR011990">
    <property type="entry name" value="TPR-like_helical_dom_sf"/>
</dbReference>
<keyword evidence="5" id="KW-1133">Transmembrane helix</keyword>
<evidence type="ECO:0000256" key="4">
    <source>
        <dbReference type="PROSITE-ProRule" id="PRU00339"/>
    </source>
</evidence>
<keyword evidence="8" id="KW-1185">Reference proteome</keyword>
<evidence type="ECO:0000256" key="1">
    <source>
        <dbReference type="ARBA" id="ARBA00022737"/>
    </source>
</evidence>
<dbReference type="InterPro" id="IPR051263">
    <property type="entry name" value="C-type_cytochrome_biogenesis"/>
</dbReference>
<gene>
    <name evidence="7" type="ORF">HBF26_13860</name>
</gene>
<evidence type="ECO:0000313" key="8">
    <source>
        <dbReference type="Proteomes" id="UP001429601"/>
    </source>
</evidence>
<keyword evidence="1" id="KW-0677">Repeat</keyword>
<keyword evidence="5" id="KW-0472">Membrane</keyword>
<evidence type="ECO:0000313" key="7">
    <source>
        <dbReference type="EMBL" id="NID05981.1"/>
    </source>
</evidence>
<dbReference type="PANTHER" id="PTHR47870:SF1">
    <property type="entry name" value="CYTOCHROME C-TYPE BIOGENESIS PROTEIN CCMH"/>
    <property type="match status" value="1"/>
</dbReference>
<evidence type="ECO:0000256" key="2">
    <source>
        <dbReference type="ARBA" id="ARBA00022748"/>
    </source>
</evidence>
<reference evidence="7 8" key="1">
    <citation type="journal article" date="2011" name="Curr. Microbiol.">
        <title>Luteibacter jiangsuensis sp. nov.: a methamidophos-degrading bacterium isolated from a methamidophos-manufacturing factory.</title>
        <authorList>
            <person name="Wang L."/>
            <person name="Wang G.L."/>
            <person name="Li S.P."/>
            <person name="Jiang J.D."/>
        </authorList>
    </citation>
    <scope>NUCLEOTIDE SEQUENCE [LARGE SCALE GENOMIC DNA]</scope>
    <source>
        <strain evidence="7 8">CGMCC 1.10133</strain>
    </source>
</reference>
<accession>A0ABX0Q6K6</accession>
<evidence type="ECO:0000256" key="3">
    <source>
        <dbReference type="ARBA" id="ARBA00022803"/>
    </source>
</evidence>
<dbReference type="EMBL" id="JAAQQR010000006">
    <property type="protein sequence ID" value="NID05981.1"/>
    <property type="molecule type" value="Genomic_DNA"/>
</dbReference>
<feature type="repeat" description="TPR" evidence="4">
    <location>
        <begin position="94"/>
        <end position="127"/>
    </location>
</feature>
<keyword evidence="5" id="KW-0812">Transmembrane</keyword>
<feature type="transmembrane region" description="Helical" evidence="5">
    <location>
        <begin position="37"/>
        <end position="59"/>
    </location>
</feature>
<dbReference type="InterPro" id="IPR019734">
    <property type="entry name" value="TPR_rpt"/>
</dbReference>
<dbReference type="RefSeq" id="WP_167127611.1">
    <property type="nucleotide sequence ID" value="NZ_JAAQQR010000006.1"/>
</dbReference>
<dbReference type="PANTHER" id="PTHR47870">
    <property type="entry name" value="CYTOCHROME C-TYPE BIOGENESIS PROTEIN CCMH"/>
    <property type="match status" value="1"/>
</dbReference>
<organism evidence="7 8">
    <name type="scientific">Luteibacter jiangsuensis</name>
    <dbReference type="NCBI Taxonomy" id="637577"/>
    <lineage>
        <taxon>Bacteria</taxon>
        <taxon>Pseudomonadati</taxon>
        <taxon>Pseudomonadota</taxon>
        <taxon>Gammaproteobacteria</taxon>
        <taxon>Lysobacterales</taxon>
        <taxon>Rhodanobacteraceae</taxon>
        <taxon>Luteibacter</taxon>
    </lineage>
</organism>
<evidence type="ECO:0000256" key="5">
    <source>
        <dbReference type="SAM" id="Phobius"/>
    </source>
</evidence>
<keyword evidence="3 4" id="KW-0802">TPR repeat</keyword>
<dbReference type="Gene3D" id="1.25.40.10">
    <property type="entry name" value="Tetratricopeptide repeat domain"/>
    <property type="match status" value="1"/>
</dbReference>
<dbReference type="InterPro" id="IPR056413">
    <property type="entry name" value="TPR_CcmH_CycH"/>
</dbReference>
<feature type="domain" description="Cytochrome c-type biogenesis protein H TPR" evidence="6">
    <location>
        <begin position="86"/>
        <end position="201"/>
    </location>
</feature>
<comment type="caution">
    <text evidence="7">The sequence shown here is derived from an EMBL/GenBank/DDBJ whole genome shotgun (WGS) entry which is preliminary data.</text>
</comment>
<dbReference type="SUPFAM" id="SSF48452">
    <property type="entry name" value="TPR-like"/>
    <property type="match status" value="1"/>
</dbReference>